<organism evidence="5 6">
    <name type="scientific">Paenibacillus glucanolyticus</name>
    <dbReference type="NCBI Taxonomy" id="59843"/>
    <lineage>
        <taxon>Bacteria</taxon>
        <taxon>Bacillati</taxon>
        <taxon>Bacillota</taxon>
        <taxon>Bacilli</taxon>
        <taxon>Bacillales</taxon>
        <taxon>Paenibacillaceae</taxon>
        <taxon>Paenibacillus</taxon>
    </lineage>
</organism>
<dbReference type="NCBIfam" id="TIGR00045">
    <property type="entry name" value="glycerate kinase"/>
    <property type="match status" value="1"/>
</dbReference>
<dbReference type="STRING" id="59843.A3958_14945"/>
<evidence type="ECO:0000313" key="6">
    <source>
        <dbReference type="Proteomes" id="UP000076796"/>
    </source>
</evidence>
<name>A0A163KIA5_9BACL</name>
<dbReference type="OrthoDB" id="9774290at2"/>
<dbReference type="RefSeq" id="WP_036641113.1">
    <property type="nucleotide sequence ID" value="NZ_CBCSBX010000005.1"/>
</dbReference>
<protein>
    <submittedName>
        <fullName evidence="5">Glycerate kinase</fullName>
    </submittedName>
</protein>
<dbReference type="InterPro" id="IPR004381">
    <property type="entry name" value="Glycerate_kinase"/>
</dbReference>
<evidence type="ECO:0000256" key="4">
    <source>
        <dbReference type="PIRNR" id="PIRNR006078"/>
    </source>
</evidence>
<evidence type="ECO:0000256" key="1">
    <source>
        <dbReference type="ARBA" id="ARBA00006284"/>
    </source>
</evidence>
<dbReference type="GO" id="GO:0008887">
    <property type="term" value="F:glycerate kinase activity"/>
    <property type="evidence" value="ECO:0007669"/>
    <property type="project" value="UniProtKB-UniRule"/>
</dbReference>
<dbReference type="InterPro" id="IPR018193">
    <property type="entry name" value="Glyc_kinase_flavodox-like_fold"/>
</dbReference>
<dbReference type="GO" id="GO:0031388">
    <property type="term" value="P:organic acid phosphorylation"/>
    <property type="evidence" value="ECO:0007669"/>
    <property type="project" value="UniProtKB-UniRule"/>
</dbReference>
<comment type="similarity">
    <text evidence="1 4">Belongs to the glycerate kinase type-1 family.</text>
</comment>
<dbReference type="Proteomes" id="UP000076796">
    <property type="component" value="Unassembled WGS sequence"/>
</dbReference>
<dbReference type="SUPFAM" id="SSF110738">
    <property type="entry name" value="Glycerate kinase I"/>
    <property type="match status" value="1"/>
</dbReference>
<dbReference type="PANTHER" id="PTHR21599">
    <property type="entry name" value="GLYCERATE KINASE"/>
    <property type="match status" value="1"/>
</dbReference>
<dbReference type="Gene3D" id="3.90.1510.10">
    <property type="entry name" value="Glycerate kinase, domain 2"/>
    <property type="match status" value="1"/>
</dbReference>
<keyword evidence="3 4" id="KW-0418">Kinase</keyword>
<sequence length="394" mass="41871">MKIVMIPSGFKECLDAEEVGEAMRMGVHRLNLDASITVIPMIDGGEGFAKSIVNIKHGRLYHKEVTGPVGQPITSYFGVYTENNKKTAVIEMAAVAGLKLVPREQRNPLWTTTYGVGELILGALDFGVDHILIGCGDSGTSDGGAGMAQALGAVFTDEAGQPVYIRGGGDLAKVRSIDLADLDPRLTDVHIDVACNWHNVLCGRDGVAHVFGPQKGATAEEVEHLASAFQHYAHLIHNQLGVDIALAPGSGASGGLGAGLVAFANAKLHPRYEVIMQYINIEQHILEADVVLTAEGCLDYQTPNGKIPSEVARIAKSKGIPVIAITGTIGENAAINYENGIDAYASIIQTPASLDQAILNASPWIADSTEAALRHVRIGYQIAHRTLNEGYRPL</sequence>
<dbReference type="InterPro" id="IPR018197">
    <property type="entry name" value="Glycerate_kinase_RE-like"/>
</dbReference>
<gene>
    <name evidence="5" type="ORF">AWU65_15585</name>
</gene>
<evidence type="ECO:0000256" key="2">
    <source>
        <dbReference type="ARBA" id="ARBA00022679"/>
    </source>
</evidence>
<dbReference type="AlphaFoldDB" id="A0A163KIA5"/>
<comment type="caution">
    <text evidence="5">The sequence shown here is derived from an EMBL/GenBank/DDBJ whole genome shotgun (WGS) entry which is preliminary data.</text>
</comment>
<dbReference type="GeneID" id="97557354"/>
<dbReference type="Pfam" id="PF02595">
    <property type="entry name" value="Gly_kinase"/>
    <property type="match status" value="1"/>
</dbReference>
<keyword evidence="2 4" id="KW-0808">Transferase</keyword>
<accession>A0A163KIA5</accession>
<dbReference type="Gene3D" id="3.40.50.10350">
    <property type="entry name" value="Glycerate kinase, domain 1"/>
    <property type="match status" value="1"/>
</dbReference>
<proteinExistence type="inferred from homology"/>
<evidence type="ECO:0000313" key="5">
    <source>
        <dbReference type="EMBL" id="KZS47248.1"/>
    </source>
</evidence>
<evidence type="ECO:0000256" key="3">
    <source>
        <dbReference type="ARBA" id="ARBA00022777"/>
    </source>
</evidence>
<reference evidence="5" key="1">
    <citation type="journal article" date="2016" name="Genome Announc.">
        <title>Draft genomes of two strains of Paenibacillus glucanolyticus with capability to degrade lignocellulose.</title>
        <authorList>
            <person name="Mathews S.L."/>
            <person name="Pawlak J."/>
            <person name="Grunden A.M."/>
        </authorList>
    </citation>
    <scope>NUCLEOTIDE SEQUENCE [LARGE SCALE GENOMIC DNA]</scope>
    <source>
        <strain evidence="5">SLM1</strain>
    </source>
</reference>
<dbReference type="EMBL" id="LWMH01000001">
    <property type="protein sequence ID" value="KZS47248.1"/>
    <property type="molecule type" value="Genomic_DNA"/>
</dbReference>
<dbReference type="PIRSF" id="PIRSF006078">
    <property type="entry name" value="GlxK"/>
    <property type="match status" value="1"/>
</dbReference>
<keyword evidence="6" id="KW-1185">Reference proteome</keyword>
<dbReference type="InterPro" id="IPR036129">
    <property type="entry name" value="Glycerate_kinase_sf"/>
</dbReference>
<dbReference type="PANTHER" id="PTHR21599:SF0">
    <property type="entry name" value="GLYCERATE KINASE"/>
    <property type="match status" value="1"/>
</dbReference>
<dbReference type="KEGG" id="pglu:A3958_14945"/>